<reference evidence="2" key="1">
    <citation type="journal article" date="2024" name="Proc. Natl. Acad. Sci. U.S.A.">
        <title>Extraordinary preservation of gene collinearity over three hundred million years revealed in homosporous lycophytes.</title>
        <authorList>
            <person name="Li C."/>
            <person name="Wickell D."/>
            <person name="Kuo L.Y."/>
            <person name="Chen X."/>
            <person name="Nie B."/>
            <person name="Liao X."/>
            <person name="Peng D."/>
            <person name="Ji J."/>
            <person name="Jenkins J."/>
            <person name="Williams M."/>
            <person name="Shu S."/>
            <person name="Plott C."/>
            <person name="Barry K."/>
            <person name="Rajasekar S."/>
            <person name="Grimwood J."/>
            <person name="Han X."/>
            <person name="Sun S."/>
            <person name="Hou Z."/>
            <person name="He W."/>
            <person name="Dai G."/>
            <person name="Sun C."/>
            <person name="Schmutz J."/>
            <person name="Leebens-Mack J.H."/>
            <person name="Li F.W."/>
            <person name="Wang L."/>
        </authorList>
    </citation>
    <scope>NUCLEOTIDE SEQUENCE [LARGE SCALE GENOMIC DNA]</scope>
    <source>
        <strain evidence="2">cv. PW_Plant_1</strain>
    </source>
</reference>
<gene>
    <name evidence="1" type="ORF">O6H91_17G039900</name>
</gene>
<name>A0ACC2B5W6_DIPCM</name>
<sequence>MCLDCRSKSRSKRIKLITRSRKLSSHNLRSPILSQPFLPFSSFLGQHLIPLLHSNSLKLVKPNQSIFEMKFQPTIAYFKKYRNCLFGNKLSLVGQRSLYILHNLC</sequence>
<dbReference type="Proteomes" id="UP001162992">
    <property type="component" value="Chromosome 17"/>
</dbReference>
<organism evidence="1 2">
    <name type="scientific">Diphasiastrum complanatum</name>
    <name type="common">Issler's clubmoss</name>
    <name type="synonym">Lycopodium complanatum</name>
    <dbReference type="NCBI Taxonomy" id="34168"/>
    <lineage>
        <taxon>Eukaryota</taxon>
        <taxon>Viridiplantae</taxon>
        <taxon>Streptophyta</taxon>
        <taxon>Embryophyta</taxon>
        <taxon>Tracheophyta</taxon>
        <taxon>Lycopodiopsida</taxon>
        <taxon>Lycopodiales</taxon>
        <taxon>Lycopodiaceae</taxon>
        <taxon>Lycopodioideae</taxon>
        <taxon>Diphasiastrum</taxon>
    </lineage>
</organism>
<protein>
    <submittedName>
        <fullName evidence="1">Uncharacterized protein</fullName>
    </submittedName>
</protein>
<dbReference type="EMBL" id="CM055108">
    <property type="protein sequence ID" value="KAJ7525171.1"/>
    <property type="molecule type" value="Genomic_DNA"/>
</dbReference>
<evidence type="ECO:0000313" key="2">
    <source>
        <dbReference type="Proteomes" id="UP001162992"/>
    </source>
</evidence>
<evidence type="ECO:0000313" key="1">
    <source>
        <dbReference type="EMBL" id="KAJ7525171.1"/>
    </source>
</evidence>
<keyword evidence="2" id="KW-1185">Reference proteome</keyword>
<comment type="caution">
    <text evidence="1">The sequence shown here is derived from an EMBL/GenBank/DDBJ whole genome shotgun (WGS) entry which is preliminary data.</text>
</comment>
<accession>A0ACC2B5W6</accession>
<proteinExistence type="predicted"/>